<accession>K1SU66</accession>
<evidence type="ECO:0000313" key="1">
    <source>
        <dbReference type="EMBL" id="EKC64162.1"/>
    </source>
</evidence>
<dbReference type="EMBL" id="AJWZ01004874">
    <property type="protein sequence ID" value="EKC64162.1"/>
    <property type="molecule type" value="Genomic_DNA"/>
</dbReference>
<gene>
    <name evidence="1" type="ORF">OBE_07098</name>
</gene>
<sequence length="61" mass="7463">MQRIEAIDEYNRAQRSGMRDYREKTAAGKYPYLPALDELLEKQIPKARYRLAPLKYRWIMW</sequence>
<reference evidence="1" key="1">
    <citation type="journal article" date="2013" name="Environ. Microbiol.">
        <title>Microbiota from the distal guts of lean and obese adolescents exhibit partial functional redundancy besides clear differences in community structure.</title>
        <authorList>
            <person name="Ferrer M."/>
            <person name="Ruiz A."/>
            <person name="Lanza F."/>
            <person name="Haange S.B."/>
            <person name="Oberbach A."/>
            <person name="Till H."/>
            <person name="Bargiela R."/>
            <person name="Campoy C."/>
            <person name="Segura M.T."/>
            <person name="Richter M."/>
            <person name="von Bergen M."/>
            <person name="Seifert J."/>
            <person name="Suarez A."/>
        </authorList>
    </citation>
    <scope>NUCLEOTIDE SEQUENCE</scope>
</reference>
<dbReference type="AlphaFoldDB" id="K1SU66"/>
<name>K1SU66_9ZZZZ</name>
<protein>
    <submittedName>
        <fullName evidence="1">Uncharacterized protein</fullName>
    </submittedName>
</protein>
<comment type="caution">
    <text evidence="1">The sequence shown here is derived from an EMBL/GenBank/DDBJ whole genome shotgun (WGS) entry which is preliminary data.</text>
</comment>
<organism evidence="1">
    <name type="scientific">human gut metagenome</name>
    <dbReference type="NCBI Taxonomy" id="408170"/>
    <lineage>
        <taxon>unclassified sequences</taxon>
        <taxon>metagenomes</taxon>
        <taxon>organismal metagenomes</taxon>
    </lineage>
</organism>
<proteinExistence type="predicted"/>